<feature type="domain" description="FecR protein" evidence="1">
    <location>
        <begin position="115"/>
        <end position="209"/>
    </location>
</feature>
<dbReference type="InterPro" id="IPR006860">
    <property type="entry name" value="FecR"/>
</dbReference>
<dbReference type="Pfam" id="PF16220">
    <property type="entry name" value="DUF4880"/>
    <property type="match status" value="1"/>
</dbReference>
<keyword evidence="4" id="KW-1185">Reference proteome</keyword>
<proteinExistence type="predicted"/>
<dbReference type="EMBL" id="QJUP01000021">
    <property type="protein sequence ID" value="TBU93293.1"/>
    <property type="molecule type" value="Genomic_DNA"/>
</dbReference>
<comment type="caution">
    <text evidence="3">The sequence shown here is derived from an EMBL/GenBank/DDBJ whole genome shotgun (WGS) entry which is preliminary data.</text>
</comment>
<dbReference type="PANTHER" id="PTHR30273:SF2">
    <property type="entry name" value="PROTEIN FECR"/>
    <property type="match status" value="1"/>
</dbReference>
<feature type="domain" description="FecR N-terminal" evidence="2">
    <location>
        <begin position="15"/>
        <end position="57"/>
    </location>
</feature>
<sequence>MSDTALPALPGEVIDQAIDWAIRLTYNQADADTHAAFADWLALCDEHRLAWQRIQTLGGRFAGLPPELARQTLARLPEARLQRRQVFRLLGLFAALGAGAWGARELTPWQRLVADYSTRIGERQHWRLDDGSRLDLNTDSAVALRFDAEQRLLVLLRGELHLHSGTDHDSQRPLRVSTRDGLLEALGTRFSVRLGEQASVLGVSEGAVRLQPLEGGSAAIARAGESWRLGSTLAERLATPPPSASWRDGLLLAREQPLAELLAELGRYRHGHLGCDPAIAGLPISGNFQLDDIDATLRFIARAHGLRLHSVSRYWIRLSSA</sequence>
<dbReference type="Proteomes" id="UP000292639">
    <property type="component" value="Unassembled WGS sequence"/>
</dbReference>
<evidence type="ECO:0000259" key="1">
    <source>
        <dbReference type="Pfam" id="PF04773"/>
    </source>
</evidence>
<evidence type="ECO:0000259" key="2">
    <source>
        <dbReference type="Pfam" id="PF16220"/>
    </source>
</evidence>
<accession>A0A4Q9R203</accession>
<dbReference type="GO" id="GO:0016989">
    <property type="term" value="F:sigma factor antagonist activity"/>
    <property type="evidence" value="ECO:0007669"/>
    <property type="project" value="TreeGrafter"/>
</dbReference>
<dbReference type="InterPro" id="IPR012373">
    <property type="entry name" value="Ferrdict_sens_TM"/>
</dbReference>
<evidence type="ECO:0000313" key="4">
    <source>
        <dbReference type="Proteomes" id="UP000292639"/>
    </source>
</evidence>
<dbReference type="Pfam" id="PF04773">
    <property type="entry name" value="FecR"/>
    <property type="match status" value="1"/>
</dbReference>
<dbReference type="RefSeq" id="WP_131184995.1">
    <property type="nucleotide sequence ID" value="NZ_QJUO01000020.1"/>
</dbReference>
<evidence type="ECO:0000313" key="3">
    <source>
        <dbReference type="EMBL" id="TBU93293.1"/>
    </source>
</evidence>
<dbReference type="InterPro" id="IPR032623">
    <property type="entry name" value="FecR_N"/>
</dbReference>
<protein>
    <submittedName>
        <fullName evidence="3">Iron dicitrate transport regulator FecR</fullName>
    </submittedName>
</protein>
<reference evidence="3 4" key="1">
    <citation type="submission" date="2018-06" db="EMBL/GenBank/DDBJ databases">
        <title>Three novel Pseudomonas species isolated from symptomatic oak.</title>
        <authorList>
            <person name="Bueno-Gonzalez V."/>
            <person name="Brady C."/>
        </authorList>
    </citation>
    <scope>NUCLEOTIDE SEQUENCE [LARGE SCALE GENOMIC DNA]</scope>
    <source>
        <strain evidence="3 4">P17C</strain>
    </source>
</reference>
<name>A0A4Q9R203_9GAMM</name>
<dbReference type="Gene3D" id="2.60.120.1440">
    <property type="match status" value="1"/>
</dbReference>
<organism evidence="3 4">
    <name type="scientific">Stutzerimonas kirkiae</name>
    <dbReference type="NCBI Taxonomy" id="2211392"/>
    <lineage>
        <taxon>Bacteria</taxon>
        <taxon>Pseudomonadati</taxon>
        <taxon>Pseudomonadota</taxon>
        <taxon>Gammaproteobacteria</taxon>
        <taxon>Pseudomonadales</taxon>
        <taxon>Pseudomonadaceae</taxon>
        <taxon>Stutzerimonas</taxon>
    </lineage>
</organism>
<dbReference type="AlphaFoldDB" id="A0A4Q9R203"/>
<dbReference type="PANTHER" id="PTHR30273">
    <property type="entry name" value="PERIPLASMIC SIGNAL SENSOR AND SIGMA FACTOR ACTIVATOR FECR-RELATED"/>
    <property type="match status" value="1"/>
</dbReference>
<gene>
    <name evidence="3" type="ORF">DNJ96_14230</name>
</gene>
<dbReference type="PIRSF" id="PIRSF018266">
    <property type="entry name" value="FecR"/>
    <property type="match status" value="1"/>
</dbReference>